<keyword evidence="3" id="KW-1185">Reference proteome</keyword>
<protein>
    <submittedName>
        <fullName evidence="2">Uncharacterized protein</fullName>
    </submittedName>
</protein>
<evidence type="ECO:0000256" key="1">
    <source>
        <dbReference type="SAM" id="MobiDB-lite"/>
    </source>
</evidence>
<reference evidence="2" key="1">
    <citation type="submission" date="2023-07" db="EMBL/GenBank/DDBJ databases">
        <title>draft genome sequence of fig (Ficus carica).</title>
        <authorList>
            <person name="Takahashi T."/>
            <person name="Nishimura K."/>
        </authorList>
    </citation>
    <scope>NUCLEOTIDE SEQUENCE</scope>
</reference>
<dbReference type="AlphaFoldDB" id="A0AA88AI20"/>
<feature type="compositionally biased region" description="Basic and acidic residues" evidence="1">
    <location>
        <begin position="12"/>
        <end position="26"/>
    </location>
</feature>
<sequence>MRGVGVAVQVGNRDDDRQGRMDDNSRRGCKGASTAIVRGGHPELNIARNSSTILSGDLMIG</sequence>
<name>A0AA88AI20_FICCA</name>
<dbReference type="EMBL" id="BTGU01000023">
    <property type="protein sequence ID" value="GMN46423.1"/>
    <property type="molecule type" value="Genomic_DNA"/>
</dbReference>
<organism evidence="2 3">
    <name type="scientific">Ficus carica</name>
    <name type="common">Common fig</name>
    <dbReference type="NCBI Taxonomy" id="3494"/>
    <lineage>
        <taxon>Eukaryota</taxon>
        <taxon>Viridiplantae</taxon>
        <taxon>Streptophyta</taxon>
        <taxon>Embryophyta</taxon>
        <taxon>Tracheophyta</taxon>
        <taxon>Spermatophyta</taxon>
        <taxon>Magnoliopsida</taxon>
        <taxon>eudicotyledons</taxon>
        <taxon>Gunneridae</taxon>
        <taxon>Pentapetalae</taxon>
        <taxon>rosids</taxon>
        <taxon>fabids</taxon>
        <taxon>Rosales</taxon>
        <taxon>Moraceae</taxon>
        <taxon>Ficeae</taxon>
        <taxon>Ficus</taxon>
    </lineage>
</organism>
<dbReference type="Proteomes" id="UP001187192">
    <property type="component" value="Unassembled WGS sequence"/>
</dbReference>
<proteinExistence type="predicted"/>
<feature type="region of interest" description="Disordered" evidence="1">
    <location>
        <begin position="1"/>
        <end position="33"/>
    </location>
</feature>
<evidence type="ECO:0000313" key="3">
    <source>
        <dbReference type="Proteomes" id="UP001187192"/>
    </source>
</evidence>
<evidence type="ECO:0000313" key="2">
    <source>
        <dbReference type="EMBL" id="GMN46423.1"/>
    </source>
</evidence>
<comment type="caution">
    <text evidence="2">The sequence shown here is derived from an EMBL/GenBank/DDBJ whole genome shotgun (WGS) entry which is preliminary data.</text>
</comment>
<gene>
    <name evidence="2" type="ORF">TIFTF001_015618</name>
</gene>
<accession>A0AA88AI20</accession>